<dbReference type="InterPro" id="IPR058136">
    <property type="entry name" value="AmpC"/>
</dbReference>
<keyword evidence="7" id="KW-0732">Signal</keyword>
<feature type="domain" description="Beta-lactamase-related" evidence="8">
    <location>
        <begin position="42"/>
        <end position="384"/>
    </location>
</feature>
<dbReference type="InterPro" id="IPR012338">
    <property type="entry name" value="Beta-lactam/transpept-like"/>
</dbReference>
<evidence type="ECO:0000313" key="9">
    <source>
        <dbReference type="EMBL" id="OKA28028.1"/>
    </source>
</evidence>
<dbReference type="InterPro" id="IPR050491">
    <property type="entry name" value="AmpC-like"/>
</dbReference>
<name>A0A853ZV44_9PSED</name>
<dbReference type="GO" id="GO:0008800">
    <property type="term" value="F:beta-lactamase activity"/>
    <property type="evidence" value="ECO:0007669"/>
    <property type="project" value="UniProtKB-UniRule"/>
</dbReference>
<dbReference type="PROSITE" id="PS00336">
    <property type="entry name" value="BETA_LACTAMASE_C"/>
    <property type="match status" value="1"/>
</dbReference>
<comment type="caution">
    <text evidence="9">The sequence shown here is derived from an EMBL/GenBank/DDBJ whole genome shotgun (WGS) entry which is preliminary data.</text>
</comment>
<evidence type="ECO:0000256" key="5">
    <source>
        <dbReference type="ARBA" id="ARBA00023251"/>
    </source>
</evidence>
<dbReference type="GO" id="GO:0030288">
    <property type="term" value="C:outer membrane-bounded periplasmic space"/>
    <property type="evidence" value="ECO:0007669"/>
    <property type="project" value="InterPro"/>
</dbReference>
<dbReference type="PANTHER" id="PTHR46825">
    <property type="entry name" value="D-ALANYL-D-ALANINE-CARBOXYPEPTIDASE/ENDOPEPTIDASE AMPH"/>
    <property type="match status" value="1"/>
</dbReference>
<feature type="signal peptide" evidence="7">
    <location>
        <begin position="1"/>
        <end position="26"/>
    </location>
</feature>
<keyword evidence="4 6" id="KW-0378">Hydrolase</keyword>
<evidence type="ECO:0000256" key="6">
    <source>
        <dbReference type="RuleBase" id="RU361140"/>
    </source>
</evidence>
<dbReference type="Proteomes" id="UP000185990">
    <property type="component" value="Unassembled WGS sequence"/>
</dbReference>
<dbReference type="EC" id="3.5.2.6" evidence="3 6"/>
<dbReference type="EMBL" id="MPJD01000006">
    <property type="protein sequence ID" value="OKA28028.1"/>
    <property type="molecule type" value="Genomic_DNA"/>
</dbReference>
<dbReference type="SUPFAM" id="SSF56601">
    <property type="entry name" value="beta-lactamase/transpeptidase-like"/>
    <property type="match status" value="1"/>
</dbReference>
<comment type="catalytic activity">
    <reaction evidence="1 6">
        <text>a beta-lactam + H2O = a substituted beta-amino acid</text>
        <dbReference type="Rhea" id="RHEA:20401"/>
        <dbReference type="ChEBI" id="CHEBI:15377"/>
        <dbReference type="ChEBI" id="CHEBI:35627"/>
        <dbReference type="ChEBI" id="CHEBI:140347"/>
        <dbReference type="EC" id="3.5.2.6"/>
    </reaction>
</comment>
<dbReference type="AlphaFoldDB" id="A0A853ZV44"/>
<feature type="chain" id="PRO_5032842732" description="Beta-lactamase" evidence="7">
    <location>
        <begin position="27"/>
        <end position="386"/>
    </location>
</feature>
<reference evidence="9 10" key="1">
    <citation type="submission" date="2016-11" db="EMBL/GenBank/DDBJ databases">
        <title>Draft genome of Pseudomonas versuta A4R1.12.</title>
        <authorList>
            <person name="See-Too W.-S."/>
        </authorList>
    </citation>
    <scope>NUCLEOTIDE SEQUENCE [LARGE SCALE GENOMIC DNA]</scope>
    <source>
        <strain evidence="9 10">A4R1.12</strain>
    </source>
</reference>
<keyword evidence="5 6" id="KW-0046">Antibiotic resistance</keyword>
<dbReference type="Pfam" id="PF00144">
    <property type="entry name" value="Beta-lactamase"/>
    <property type="match status" value="1"/>
</dbReference>
<gene>
    <name evidence="9" type="ORF">BOH74_04260</name>
</gene>
<evidence type="ECO:0000256" key="2">
    <source>
        <dbReference type="ARBA" id="ARBA00007840"/>
    </source>
</evidence>
<protein>
    <recommendedName>
        <fullName evidence="3 6">Beta-lactamase</fullName>
        <ecNumber evidence="3 6">3.5.2.6</ecNumber>
    </recommendedName>
</protein>
<dbReference type="RefSeq" id="WP_073509046.1">
    <property type="nucleotide sequence ID" value="NZ_MPJD01000006.1"/>
</dbReference>
<dbReference type="InterPro" id="IPR001466">
    <property type="entry name" value="Beta-lactam-related"/>
</dbReference>
<proteinExistence type="inferred from homology"/>
<dbReference type="InterPro" id="IPR001586">
    <property type="entry name" value="Beta-lactam_class-C_AS"/>
</dbReference>
<comment type="similarity">
    <text evidence="2 6">Belongs to the class-C beta-lactamase family.</text>
</comment>
<evidence type="ECO:0000313" key="10">
    <source>
        <dbReference type="Proteomes" id="UP000185990"/>
    </source>
</evidence>
<evidence type="ECO:0000256" key="1">
    <source>
        <dbReference type="ARBA" id="ARBA00001526"/>
    </source>
</evidence>
<evidence type="ECO:0000256" key="4">
    <source>
        <dbReference type="ARBA" id="ARBA00022801"/>
    </source>
</evidence>
<dbReference type="NCBIfam" id="NF033085">
    <property type="entry name" value="bla_class_C"/>
    <property type="match status" value="1"/>
</dbReference>
<evidence type="ECO:0000256" key="3">
    <source>
        <dbReference type="ARBA" id="ARBA00012865"/>
    </source>
</evidence>
<dbReference type="GO" id="GO:0017001">
    <property type="term" value="P:antibiotic catabolic process"/>
    <property type="evidence" value="ECO:0007669"/>
    <property type="project" value="InterPro"/>
</dbReference>
<accession>A0A853ZV44</accession>
<dbReference type="PANTHER" id="PTHR46825:SF8">
    <property type="entry name" value="BETA-LACTAMASE-RELATED"/>
    <property type="match status" value="1"/>
</dbReference>
<sequence>MPVPCKLSGLTLVLAGFCAFGTPALAQNLDPQLDAAVTEGARQVMQTYGVPGLSIAVSVNGRQHFYNFGVASRATQAHITPDTLFEVGSISKTFTATLATYAQVNGQLSLSDPVSRYVPELQGSAFGKVQLSHLATHTAGGFPLQVPDAVQNESQLMDYFKDWKPVYPTGTQRSYANPSIGMLGLITARSMNLPFVQAMENTLFPALGLHSTYIEVPKSKMALYAQGYDKQDQPVRLNSGMLGNEAYGVKTSSRDLIHFAELNAGLGEPPAKVGRAIRDTHTGYFRVGPMTQDLIWEQYAYPVTLKNLLVGNSDKMVYNNNDVIALHPPLAPQEAVWLNKTGSTGGFGGYIALVPAKKQAVVILANKNYPNSARIELAYKIFNALD</sequence>
<dbReference type="Gene3D" id="3.40.710.10">
    <property type="entry name" value="DD-peptidase/beta-lactamase superfamily"/>
    <property type="match status" value="1"/>
</dbReference>
<evidence type="ECO:0000259" key="8">
    <source>
        <dbReference type="Pfam" id="PF00144"/>
    </source>
</evidence>
<organism evidence="9 10">
    <name type="scientific">Pseudomonas versuta</name>
    <dbReference type="NCBI Taxonomy" id="1788301"/>
    <lineage>
        <taxon>Bacteria</taxon>
        <taxon>Pseudomonadati</taxon>
        <taxon>Pseudomonadota</taxon>
        <taxon>Gammaproteobacteria</taxon>
        <taxon>Pseudomonadales</taxon>
        <taxon>Pseudomonadaceae</taxon>
        <taxon>Pseudomonas</taxon>
    </lineage>
</organism>
<evidence type="ECO:0000256" key="7">
    <source>
        <dbReference type="SAM" id="SignalP"/>
    </source>
</evidence>
<dbReference type="GO" id="GO:0046677">
    <property type="term" value="P:response to antibiotic"/>
    <property type="evidence" value="ECO:0007669"/>
    <property type="project" value="UniProtKB-UniRule"/>
</dbReference>